<evidence type="ECO:0000313" key="2">
    <source>
        <dbReference type="Proteomes" id="UP000032515"/>
    </source>
</evidence>
<protein>
    <submittedName>
        <fullName evidence="1">Acyltransferase</fullName>
    </submittedName>
</protein>
<comment type="caution">
    <text evidence="1">The sequence shown here is derived from an EMBL/GenBank/DDBJ whole genome shotgun (WGS) entry which is preliminary data.</text>
</comment>
<sequence>MRGTSCKLSIPRRLIVDLMRASQGVPLITFQRTLSVAPLARARQAAELCPGWAAIFAKAFSLVGRDQPVLRTLYVTWPWPHLFELPHSIAMVAIARQCDGEDCVMTQKLIGADAMALAEIDAAIRHAKTAPIGEVRAFRKMLQVTRLPLPLRRLAWLFALNVGRQRANHFGTFGLSSVAAFGPGALYPIGPGPFILSYGAVSAEGTIDVVIRFDHRVTDAALIATAMTRLEQALNGPIAEELQALPRIVDKPARAVRG</sequence>
<organism evidence="1 2">
    <name type="scientific">Rhodopseudomonas palustris</name>
    <dbReference type="NCBI Taxonomy" id="1076"/>
    <lineage>
        <taxon>Bacteria</taxon>
        <taxon>Pseudomonadati</taxon>
        <taxon>Pseudomonadota</taxon>
        <taxon>Alphaproteobacteria</taxon>
        <taxon>Hyphomicrobiales</taxon>
        <taxon>Nitrobacteraceae</taxon>
        <taxon>Rhodopseudomonas</taxon>
    </lineage>
</organism>
<dbReference type="RefSeq" id="WP_044410381.1">
    <property type="nucleotide sequence ID" value="NZ_JXXE01000227.1"/>
</dbReference>
<dbReference type="EMBL" id="JXXE01000227">
    <property type="protein sequence ID" value="KIZ43302.1"/>
    <property type="molecule type" value="Genomic_DNA"/>
</dbReference>
<dbReference type="Proteomes" id="UP000032515">
    <property type="component" value="Unassembled WGS sequence"/>
</dbReference>
<dbReference type="PATRIC" id="fig|1076.23.peg.2343"/>
<dbReference type="SUPFAM" id="SSF52777">
    <property type="entry name" value="CoA-dependent acyltransferases"/>
    <property type="match status" value="1"/>
</dbReference>
<proteinExistence type="predicted"/>
<dbReference type="InterPro" id="IPR023213">
    <property type="entry name" value="CAT-like_dom_sf"/>
</dbReference>
<dbReference type="GO" id="GO:0016746">
    <property type="term" value="F:acyltransferase activity"/>
    <property type="evidence" value="ECO:0007669"/>
    <property type="project" value="UniProtKB-KW"/>
</dbReference>
<gene>
    <name evidence="1" type="ORF">OO17_11535</name>
</gene>
<keyword evidence="1" id="KW-0808">Transferase</keyword>
<name>A0A0D7EV48_RHOPL</name>
<dbReference type="AlphaFoldDB" id="A0A0D7EV48"/>
<keyword evidence="1" id="KW-0012">Acyltransferase</keyword>
<accession>A0A0D7EV48</accession>
<evidence type="ECO:0000313" key="1">
    <source>
        <dbReference type="EMBL" id="KIZ43302.1"/>
    </source>
</evidence>
<reference evidence="1 2" key="1">
    <citation type="submission" date="2014-11" db="EMBL/GenBank/DDBJ databases">
        <title>Genomics and ecophysiology of heterotrophic nitrogen fixing bacteria isolated from estuarine surface water.</title>
        <authorList>
            <person name="Bentzon-Tilia M."/>
            <person name="Severin I."/>
            <person name="Hansen L.H."/>
            <person name="Riemann L."/>
        </authorList>
    </citation>
    <scope>NUCLEOTIDE SEQUENCE [LARGE SCALE GENOMIC DNA]</scope>
    <source>
        <strain evidence="1 2">BAL398</strain>
    </source>
</reference>
<dbReference type="OrthoDB" id="8059310at2"/>
<dbReference type="Gene3D" id="3.30.559.10">
    <property type="entry name" value="Chloramphenicol acetyltransferase-like domain"/>
    <property type="match status" value="1"/>
</dbReference>